<feature type="region of interest" description="Disordered" evidence="1">
    <location>
        <begin position="122"/>
        <end position="147"/>
    </location>
</feature>
<evidence type="ECO:0000256" key="2">
    <source>
        <dbReference type="SAM" id="Phobius"/>
    </source>
</evidence>
<name>A0A8D4VQR7_9GAMM</name>
<accession>A0A8D4VQR7</accession>
<gene>
    <name evidence="3" type="ORF">MoryE10_15080</name>
</gene>
<dbReference type="EMBL" id="AP019782">
    <property type="protein sequence ID" value="BBL70902.1"/>
    <property type="molecule type" value="Genomic_DNA"/>
</dbReference>
<evidence type="ECO:0000313" key="3">
    <source>
        <dbReference type="EMBL" id="BBL70902.1"/>
    </source>
</evidence>
<evidence type="ECO:0000313" key="4">
    <source>
        <dbReference type="Proteomes" id="UP000824988"/>
    </source>
</evidence>
<dbReference type="RefSeq" id="WP_054774749.1">
    <property type="nucleotide sequence ID" value="NZ_AP019782.1"/>
</dbReference>
<dbReference type="Proteomes" id="UP000824988">
    <property type="component" value="Chromosome"/>
</dbReference>
<feature type="compositionally biased region" description="Gly residues" evidence="1">
    <location>
        <begin position="136"/>
        <end position="147"/>
    </location>
</feature>
<feature type="compositionally biased region" description="Polar residues" evidence="1">
    <location>
        <begin position="122"/>
        <end position="131"/>
    </location>
</feature>
<reference evidence="3" key="1">
    <citation type="submission" date="2019-06" db="EMBL/GenBank/DDBJ databases">
        <title>Complete genome sequence of Methylogaea oryzae strain JCM16910.</title>
        <authorList>
            <person name="Asakawa S."/>
        </authorList>
    </citation>
    <scope>NUCLEOTIDE SEQUENCE</scope>
    <source>
        <strain evidence="3">E10</strain>
    </source>
</reference>
<dbReference type="KEGG" id="moz:MoryE10_15080"/>
<organism evidence="3 4">
    <name type="scientific">Methylogaea oryzae</name>
    <dbReference type="NCBI Taxonomy" id="1295382"/>
    <lineage>
        <taxon>Bacteria</taxon>
        <taxon>Pseudomonadati</taxon>
        <taxon>Pseudomonadota</taxon>
        <taxon>Gammaproteobacteria</taxon>
        <taxon>Methylococcales</taxon>
        <taxon>Methylococcaceae</taxon>
        <taxon>Methylogaea</taxon>
    </lineage>
</organism>
<protein>
    <submittedName>
        <fullName evidence="3">Uncharacterized protein</fullName>
    </submittedName>
</protein>
<feature type="transmembrane region" description="Helical" evidence="2">
    <location>
        <begin position="12"/>
        <end position="29"/>
    </location>
</feature>
<keyword evidence="2" id="KW-0472">Membrane</keyword>
<keyword evidence="2" id="KW-1133">Transmembrane helix</keyword>
<proteinExistence type="predicted"/>
<evidence type="ECO:0000256" key="1">
    <source>
        <dbReference type="SAM" id="MobiDB-lite"/>
    </source>
</evidence>
<dbReference type="AlphaFoldDB" id="A0A8D4VQR7"/>
<keyword evidence="4" id="KW-1185">Reference proteome</keyword>
<keyword evidence="2" id="KW-0812">Transmembrane</keyword>
<sequence>MENEGMSQVTKVLLLFGAVMVVGFVIVGSSRETPEEKMQAASQQASMMSKLALDKCSNAIYAHAKERVYTPAATSSDNMNYANFTWRSSGAVKDAECHYETGNGITLLKVNGETVNIHAIAQTDSSSTSRPASAAGGHGSAAAGGGH</sequence>